<feature type="compositionally biased region" description="Basic and acidic residues" evidence="1">
    <location>
        <begin position="111"/>
        <end position="128"/>
    </location>
</feature>
<feature type="region of interest" description="Disordered" evidence="1">
    <location>
        <begin position="110"/>
        <end position="136"/>
    </location>
</feature>
<gene>
    <name evidence="2" type="ORF">R3P38DRAFT_2775799</name>
</gene>
<reference evidence="2 3" key="1">
    <citation type="journal article" date="2024" name="J Genomics">
        <title>Draft genome sequencing and assembly of Favolaschia claudopus CIRM-BRFM 2984 isolated from oak limbs.</title>
        <authorList>
            <person name="Navarro D."/>
            <person name="Drula E."/>
            <person name="Chaduli D."/>
            <person name="Cazenave R."/>
            <person name="Ahrendt S."/>
            <person name="Wang J."/>
            <person name="Lipzen A."/>
            <person name="Daum C."/>
            <person name="Barry K."/>
            <person name="Grigoriev I.V."/>
            <person name="Favel A."/>
            <person name="Rosso M.N."/>
            <person name="Martin F."/>
        </authorList>
    </citation>
    <scope>NUCLEOTIDE SEQUENCE [LARGE SCALE GENOMIC DNA]</scope>
    <source>
        <strain evidence="2 3">CIRM-BRFM 2984</strain>
    </source>
</reference>
<feature type="compositionally biased region" description="Basic and acidic residues" evidence="1">
    <location>
        <begin position="188"/>
        <end position="200"/>
    </location>
</feature>
<evidence type="ECO:0000313" key="2">
    <source>
        <dbReference type="EMBL" id="KAK7029225.1"/>
    </source>
</evidence>
<sequence length="289" mass="31265">MAVNQRMELKFECQRGARQAVCARKALECESIAGRDVAEDIVIKRENDADSSVKGDSENIATRRGGILQPLAPRAWGDGMREDEPIPLPHSVTASSNCGDLESQVFINETIKGRDEGEDGGRGREGSGSDRPLSAAVTKRHTVFPGSSVSILFNALFGSGWRQPHRCGCGARCGGILQPLAPRAWGDGMREDEPKTETPRRGQPTRPRLTHKKRRLPNQAVNFSSLVDISIVFPSAFLVACYELPIAKICSVNVAKSCKCVNMTEIGTRCNVPTGYTSSTLAAIVEALV</sequence>
<dbReference type="Proteomes" id="UP001362999">
    <property type="component" value="Unassembled WGS sequence"/>
</dbReference>
<organism evidence="2 3">
    <name type="scientific">Favolaschia claudopus</name>
    <dbReference type="NCBI Taxonomy" id="2862362"/>
    <lineage>
        <taxon>Eukaryota</taxon>
        <taxon>Fungi</taxon>
        <taxon>Dikarya</taxon>
        <taxon>Basidiomycota</taxon>
        <taxon>Agaricomycotina</taxon>
        <taxon>Agaricomycetes</taxon>
        <taxon>Agaricomycetidae</taxon>
        <taxon>Agaricales</taxon>
        <taxon>Marasmiineae</taxon>
        <taxon>Mycenaceae</taxon>
        <taxon>Favolaschia</taxon>
    </lineage>
</organism>
<proteinExistence type="predicted"/>
<comment type="caution">
    <text evidence="2">The sequence shown here is derived from an EMBL/GenBank/DDBJ whole genome shotgun (WGS) entry which is preliminary data.</text>
</comment>
<dbReference type="EMBL" id="JAWWNJ010000027">
    <property type="protein sequence ID" value="KAK7029225.1"/>
    <property type="molecule type" value="Genomic_DNA"/>
</dbReference>
<keyword evidence="3" id="KW-1185">Reference proteome</keyword>
<feature type="region of interest" description="Disordered" evidence="1">
    <location>
        <begin position="184"/>
        <end position="212"/>
    </location>
</feature>
<dbReference type="AlphaFoldDB" id="A0AAW0BQ04"/>
<accession>A0AAW0BQ04</accession>
<evidence type="ECO:0000256" key="1">
    <source>
        <dbReference type="SAM" id="MobiDB-lite"/>
    </source>
</evidence>
<evidence type="ECO:0000313" key="3">
    <source>
        <dbReference type="Proteomes" id="UP001362999"/>
    </source>
</evidence>
<protein>
    <submittedName>
        <fullName evidence="2">Uncharacterized protein</fullName>
    </submittedName>
</protein>
<name>A0AAW0BQ04_9AGAR</name>